<keyword evidence="11 13" id="KW-0443">Lipid metabolism</keyword>
<evidence type="ECO:0000256" key="13">
    <source>
        <dbReference type="HAMAP-Rule" id="MF_00409"/>
    </source>
</evidence>
<dbReference type="InterPro" id="IPR027417">
    <property type="entry name" value="P-loop_NTPase"/>
</dbReference>
<dbReference type="HAMAP" id="MF_00409">
    <property type="entry name" value="LpxK"/>
    <property type="match status" value="1"/>
</dbReference>
<evidence type="ECO:0000313" key="14">
    <source>
        <dbReference type="EMBL" id="TXF11515.1"/>
    </source>
</evidence>
<accession>A0A5C7EJJ8</accession>
<evidence type="ECO:0000256" key="4">
    <source>
        <dbReference type="ARBA" id="ARBA00016436"/>
    </source>
</evidence>
<dbReference type="GO" id="GO:0009245">
    <property type="term" value="P:lipid A biosynthetic process"/>
    <property type="evidence" value="ECO:0007669"/>
    <property type="project" value="UniProtKB-UniRule"/>
</dbReference>
<keyword evidence="7 13" id="KW-0808">Transferase</keyword>
<keyword evidence="8 13" id="KW-0547">Nucleotide-binding</keyword>
<protein>
    <recommendedName>
        <fullName evidence="4 13">Tetraacyldisaccharide 4'-kinase</fullName>
        <ecNumber evidence="3 13">2.7.1.130</ecNumber>
    </recommendedName>
    <alternativeName>
        <fullName evidence="12 13">Lipid A 4'-kinase</fullName>
    </alternativeName>
</protein>
<proteinExistence type="inferred from homology"/>
<evidence type="ECO:0000313" key="15">
    <source>
        <dbReference type="Proteomes" id="UP000321201"/>
    </source>
</evidence>
<comment type="caution">
    <text evidence="14">The sequence shown here is derived from an EMBL/GenBank/DDBJ whole genome shotgun (WGS) entry which is preliminary data.</text>
</comment>
<sequence length="366" mass="39989">MSSWSGFSTGIEPKSVYHSSIPSLRCTVTAAALWIEQHWRRSTWLTALLAPLSLLFGAAAGARRALYRAGVLRPVRLPVPLIVVGNLTVGGTGKTPFVIWLAQRLRSQGWRPGIVSRGHGAAEAGPAPVAATSDPARFGDEPVLLARRTGCPVWIGRDRVSAAQALLAHHPECNVIISDDGLQHYRLGRQVEIAVVDGDKGFGNGWLLPAGPLRERPARLNEVDLVVVNGEARHPFAPGREHRMRLEGEQFYHLLNPRRVVPAGHFLGKRLHAVAGIGNPQRFFDRLRALGLCGISHAFPDHHRFRADELRFADAEAILMTEKDAIKCEAFADDRHWVLAVTAVVDPDPLPAILAKIGYRHGPQAA</sequence>
<dbReference type="UniPathway" id="UPA00359">
    <property type="reaction ID" value="UER00482"/>
</dbReference>
<evidence type="ECO:0000256" key="3">
    <source>
        <dbReference type="ARBA" id="ARBA00012071"/>
    </source>
</evidence>
<dbReference type="InterPro" id="IPR003758">
    <property type="entry name" value="LpxK"/>
</dbReference>
<dbReference type="InParanoid" id="A0A5C7EJJ8"/>
<dbReference type="Proteomes" id="UP000321201">
    <property type="component" value="Unassembled WGS sequence"/>
</dbReference>
<evidence type="ECO:0000256" key="12">
    <source>
        <dbReference type="ARBA" id="ARBA00029757"/>
    </source>
</evidence>
<evidence type="ECO:0000256" key="1">
    <source>
        <dbReference type="ARBA" id="ARBA00002274"/>
    </source>
</evidence>
<dbReference type="EMBL" id="VPFL01000013">
    <property type="protein sequence ID" value="TXF11515.1"/>
    <property type="molecule type" value="Genomic_DNA"/>
</dbReference>
<dbReference type="EC" id="2.7.1.130" evidence="3 13"/>
<organism evidence="14 15">
    <name type="scientific">Pelomicrobium methylotrophicum</name>
    <dbReference type="NCBI Taxonomy" id="2602750"/>
    <lineage>
        <taxon>Bacteria</taxon>
        <taxon>Pseudomonadati</taxon>
        <taxon>Pseudomonadota</taxon>
        <taxon>Hydrogenophilia</taxon>
        <taxon>Hydrogenophilia incertae sedis</taxon>
        <taxon>Pelomicrobium</taxon>
    </lineage>
</organism>
<dbReference type="NCBIfam" id="TIGR00682">
    <property type="entry name" value="lpxK"/>
    <property type="match status" value="1"/>
</dbReference>
<evidence type="ECO:0000256" key="8">
    <source>
        <dbReference type="ARBA" id="ARBA00022741"/>
    </source>
</evidence>
<dbReference type="SUPFAM" id="SSF52540">
    <property type="entry name" value="P-loop containing nucleoside triphosphate hydrolases"/>
    <property type="match status" value="1"/>
</dbReference>
<comment type="similarity">
    <text evidence="13">Belongs to the LpxK family.</text>
</comment>
<evidence type="ECO:0000256" key="2">
    <source>
        <dbReference type="ARBA" id="ARBA00004870"/>
    </source>
</evidence>
<dbReference type="GO" id="GO:0009244">
    <property type="term" value="P:lipopolysaccharide core region biosynthetic process"/>
    <property type="evidence" value="ECO:0007669"/>
    <property type="project" value="TreeGrafter"/>
</dbReference>
<comment type="pathway">
    <text evidence="2 13">Glycolipid biosynthesis; lipid IV(A) biosynthesis; lipid IV(A) from (3R)-3-hydroxytetradecanoyl-[acyl-carrier-protein] and UDP-N-acetyl-alpha-D-glucosamine: step 6/6.</text>
</comment>
<dbReference type="FunCoup" id="A0A5C7EJJ8">
    <property type="interactions" value="258"/>
</dbReference>
<keyword evidence="10 13" id="KW-0067">ATP-binding</keyword>
<evidence type="ECO:0000256" key="6">
    <source>
        <dbReference type="ARBA" id="ARBA00022556"/>
    </source>
</evidence>
<dbReference type="PANTHER" id="PTHR42724:SF1">
    <property type="entry name" value="TETRAACYLDISACCHARIDE 4'-KINASE, MITOCHONDRIAL-RELATED"/>
    <property type="match status" value="1"/>
</dbReference>
<feature type="binding site" evidence="13">
    <location>
        <begin position="88"/>
        <end position="95"/>
    </location>
    <ligand>
        <name>ATP</name>
        <dbReference type="ChEBI" id="CHEBI:30616"/>
    </ligand>
</feature>
<dbReference type="PANTHER" id="PTHR42724">
    <property type="entry name" value="TETRAACYLDISACCHARIDE 4'-KINASE"/>
    <property type="match status" value="1"/>
</dbReference>
<keyword evidence="5 13" id="KW-0444">Lipid biosynthesis</keyword>
<dbReference type="AlphaFoldDB" id="A0A5C7EJJ8"/>
<evidence type="ECO:0000256" key="5">
    <source>
        <dbReference type="ARBA" id="ARBA00022516"/>
    </source>
</evidence>
<evidence type="ECO:0000256" key="10">
    <source>
        <dbReference type="ARBA" id="ARBA00022840"/>
    </source>
</evidence>
<keyword evidence="6 13" id="KW-0441">Lipid A biosynthesis</keyword>
<dbReference type="GO" id="GO:0005886">
    <property type="term" value="C:plasma membrane"/>
    <property type="evidence" value="ECO:0007669"/>
    <property type="project" value="TreeGrafter"/>
</dbReference>
<comment type="catalytic activity">
    <reaction evidence="13">
        <text>a lipid A disaccharide + ATP = a lipid IVA + ADP + H(+)</text>
        <dbReference type="Rhea" id="RHEA:67840"/>
        <dbReference type="ChEBI" id="CHEBI:15378"/>
        <dbReference type="ChEBI" id="CHEBI:30616"/>
        <dbReference type="ChEBI" id="CHEBI:176343"/>
        <dbReference type="ChEBI" id="CHEBI:176425"/>
        <dbReference type="ChEBI" id="CHEBI:456216"/>
        <dbReference type="EC" id="2.7.1.130"/>
    </reaction>
</comment>
<dbReference type="OrthoDB" id="5297728at2"/>
<keyword evidence="15" id="KW-1185">Reference proteome</keyword>
<dbReference type="Pfam" id="PF02606">
    <property type="entry name" value="LpxK"/>
    <property type="match status" value="1"/>
</dbReference>
<evidence type="ECO:0000256" key="9">
    <source>
        <dbReference type="ARBA" id="ARBA00022777"/>
    </source>
</evidence>
<keyword evidence="9 13" id="KW-0418">Kinase</keyword>
<dbReference type="GO" id="GO:0005524">
    <property type="term" value="F:ATP binding"/>
    <property type="evidence" value="ECO:0007669"/>
    <property type="project" value="UniProtKB-UniRule"/>
</dbReference>
<evidence type="ECO:0000256" key="7">
    <source>
        <dbReference type="ARBA" id="ARBA00022679"/>
    </source>
</evidence>
<name>A0A5C7EJJ8_9PROT</name>
<comment type="function">
    <text evidence="1 13">Transfers the gamma-phosphate of ATP to the 4'-position of a tetraacyldisaccharide 1-phosphate intermediate (termed DS-1-P) to form tetraacyldisaccharide 1,4'-bis-phosphate (lipid IVA).</text>
</comment>
<gene>
    <name evidence="13" type="primary">lpxK</name>
    <name evidence="14" type="ORF">FR698_10450</name>
</gene>
<dbReference type="GO" id="GO:0009029">
    <property type="term" value="F:lipid-A 4'-kinase activity"/>
    <property type="evidence" value="ECO:0007669"/>
    <property type="project" value="UniProtKB-UniRule"/>
</dbReference>
<evidence type="ECO:0000256" key="11">
    <source>
        <dbReference type="ARBA" id="ARBA00023098"/>
    </source>
</evidence>
<reference evidence="14 15" key="1">
    <citation type="submission" date="2019-08" db="EMBL/GenBank/DDBJ databases">
        <title>Pelomicrobium methylotrophicum gen. nov., sp. nov. a moderately thermophilic, facultatively anaerobic, lithoautotrophic and methylotrophic bacterium isolated from a terrestrial mud volcano.</title>
        <authorList>
            <person name="Slobodkina G.B."/>
            <person name="Merkel A.Y."/>
            <person name="Slobodkin A.I."/>
        </authorList>
    </citation>
    <scope>NUCLEOTIDE SEQUENCE [LARGE SCALE GENOMIC DNA]</scope>
    <source>
        <strain evidence="14 15">SM250</strain>
    </source>
</reference>